<feature type="chain" id="PRO_5027638515" evidence="1">
    <location>
        <begin position="22"/>
        <end position="168"/>
    </location>
</feature>
<accession>A0A7C4V4Y0</accession>
<dbReference type="Pfam" id="PF14326">
    <property type="entry name" value="DUF4384"/>
    <property type="match status" value="1"/>
</dbReference>
<organism evidence="3">
    <name type="scientific">Oceanithermus profundus</name>
    <dbReference type="NCBI Taxonomy" id="187137"/>
    <lineage>
        <taxon>Bacteria</taxon>
        <taxon>Thermotogati</taxon>
        <taxon>Deinococcota</taxon>
        <taxon>Deinococci</taxon>
        <taxon>Thermales</taxon>
        <taxon>Thermaceae</taxon>
        <taxon>Oceanithermus</taxon>
    </lineage>
</organism>
<dbReference type="Proteomes" id="UP000885759">
    <property type="component" value="Unassembled WGS sequence"/>
</dbReference>
<feature type="signal peptide" evidence="1">
    <location>
        <begin position="1"/>
        <end position="21"/>
    </location>
</feature>
<comment type="caution">
    <text evidence="3">The sequence shown here is derived from an EMBL/GenBank/DDBJ whole genome shotgun (WGS) entry which is preliminary data.</text>
</comment>
<evidence type="ECO:0000259" key="2">
    <source>
        <dbReference type="Pfam" id="PF14326"/>
    </source>
</evidence>
<gene>
    <name evidence="3" type="ORF">ENK37_02480</name>
</gene>
<dbReference type="InterPro" id="IPR025493">
    <property type="entry name" value="DUF4384"/>
</dbReference>
<proteinExistence type="predicted"/>
<feature type="domain" description="DUF4384" evidence="2">
    <location>
        <begin position="52"/>
        <end position="125"/>
    </location>
</feature>
<dbReference type="EMBL" id="DRPZ01000069">
    <property type="protein sequence ID" value="HGY08908.1"/>
    <property type="molecule type" value="Genomic_DNA"/>
</dbReference>
<keyword evidence="1" id="KW-0732">Signal</keyword>
<dbReference type="AlphaFoldDB" id="A0A7C4V4Y0"/>
<dbReference type="PROSITE" id="PS51257">
    <property type="entry name" value="PROKAR_LIPOPROTEIN"/>
    <property type="match status" value="1"/>
</dbReference>
<evidence type="ECO:0000256" key="1">
    <source>
        <dbReference type="SAM" id="SignalP"/>
    </source>
</evidence>
<sequence length="168" mass="19113">MKRPVLLLALAVALSACTVTLRPGDVQLGVSVEFDLSDVITRFEPDRGVGSTYYVGEEVRFVVTLRRAGYVSLVAIDPDGRTYEFEHGVYLPAGTHVLPLPGMRRRYVVDYPTGKQRVRAVFTDTRPGSVHFRGVYTTNGFNDRLRLYFEQSYAQVRDVRETYFYIAY</sequence>
<evidence type="ECO:0000313" key="3">
    <source>
        <dbReference type="EMBL" id="HGY08908.1"/>
    </source>
</evidence>
<name>A0A7C4V4Y0_9DEIN</name>
<protein>
    <submittedName>
        <fullName evidence="3">DUF4384 domain-containing protein</fullName>
    </submittedName>
</protein>
<reference evidence="3" key="1">
    <citation type="journal article" date="2020" name="mSystems">
        <title>Genome- and Community-Level Interaction Insights into Carbon Utilization and Element Cycling Functions of Hydrothermarchaeota in Hydrothermal Sediment.</title>
        <authorList>
            <person name="Zhou Z."/>
            <person name="Liu Y."/>
            <person name="Xu W."/>
            <person name="Pan J."/>
            <person name="Luo Z.H."/>
            <person name="Li M."/>
        </authorList>
    </citation>
    <scope>NUCLEOTIDE SEQUENCE [LARGE SCALE GENOMIC DNA]</scope>
    <source>
        <strain evidence="3">HyVt-570</strain>
    </source>
</reference>